<name>A0A9D4Z7W7_ADICA</name>
<dbReference type="PROSITE" id="PS50811">
    <property type="entry name" value="WRKY"/>
    <property type="match status" value="1"/>
</dbReference>
<dbReference type="SUPFAM" id="SSF118290">
    <property type="entry name" value="WRKY DNA-binding domain"/>
    <property type="match status" value="1"/>
</dbReference>
<evidence type="ECO:0000256" key="4">
    <source>
        <dbReference type="ARBA" id="ARBA00023163"/>
    </source>
</evidence>
<comment type="subcellular location">
    <subcellularLocation>
        <location evidence="1">Nucleus</location>
    </subcellularLocation>
</comment>
<keyword evidence="3" id="KW-0238">DNA-binding</keyword>
<protein>
    <recommendedName>
        <fullName evidence="6">WRKY domain-containing protein</fullName>
    </recommendedName>
</protein>
<keyword evidence="2" id="KW-0805">Transcription regulation</keyword>
<dbReference type="SMART" id="SM00774">
    <property type="entry name" value="WRKY"/>
    <property type="match status" value="1"/>
</dbReference>
<evidence type="ECO:0000256" key="5">
    <source>
        <dbReference type="ARBA" id="ARBA00023242"/>
    </source>
</evidence>
<comment type="caution">
    <text evidence="7">The sequence shown here is derived from an EMBL/GenBank/DDBJ whole genome shotgun (WGS) entry which is preliminary data.</text>
</comment>
<dbReference type="InterPro" id="IPR044810">
    <property type="entry name" value="WRKY_plant"/>
</dbReference>
<sequence>MHKRSSLQECKKYFCSAACADPFEDKDHNCNDTKVKFRVRTRNIILDDGFLWLKNGENGINRHTDPRSYLKCVASRRSGCKALKRVQRCSNIEDFVEFMYLGRHNSVYAIIDKHRGRLFHSFIYASADIYSL</sequence>
<dbReference type="Proteomes" id="UP000886520">
    <property type="component" value="Chromosome 21"/>
</dbReference>
<dbReference type="AlphaFoldDB" id="A0A9D4Z7W7"/>
<evidence type="ECO:0000256" key="2">
    <source>
        <dbReference type="ARBA" id="ARBA00023015"/>
    </source>
</evidence>
<dbReference type="GO" id="GO:0043565">
    <property type="term" value="F:sequence-specific DNA binding"/>
    <property type="evidence" value="ECO:0007669"/>
    <property type="project" value="InterPro"/>
</dbReference>
<accession>A0A9D4Z7W7</accession>
<dbReference type="Pfam" id="PF03106">
    <property type="entry name" value="WRKY"/>
    <property type="match status" value="1"/>
</dbReference>
<dbReference type="GO" id="GO:0003700">
    <property type="term" value="F:DNA-binding transcription factor activity"/>
    <property type="evidence" value="ECO:0007669"/>
    <property type="project" value="InterPro"/>
</dbReference>
<dbReference type="OrthoDB" id="1888929at2759"/>
<evidence type="ECO:0000313" key="8">
    <source>
        <dbReference type="Proteomes" id="UP000886520"/>
    </source>
</evidence>
<keyword evidence="4" id="KW-0804">Transcription</keyword>
<evidence type="ECO:0000259" key="6">
    <source>
        <dbReference type="PROSITE" id="PS50811"/>
    </source>
</evidence>
<dbReference type="InterPro" id="IPR003657">
    <property type="entry name" value="WRKY_dom"/>
</dbReference>
<feature type="domain" description="WRKY" evidence="6">
    <location>
        <begin position="41"/>
        <end position="105"/>
    </location>
</feature>
<dbReference type="PANTHER" id="PTHR31282">
    <property type="entry name" value="WRKY TRANSCRIPTION FACTOR 21-RELATED"/>
    <property type="match status" value="1"/>
</dbReference>
<dbReference type="GO" id="GO:0005634">
    <property type="term" value="C:nucleus"/>
    <property type="evidence" value="ECO:0007669"/>
    <property type="project" value="UniProtKB-SubCell"/>
</dbReference>
<reference evidence="7" key="1">
    <citation type="submission" date="2021-01" db="EMBL/GenBank/DDBJ databases">
        <title>Adiantum capillus-veneris genome.</title>
        <authorList>
            <person name="Fang Y."/>
            <person name="Liao Q."/>
        </authorList>
    </citation>
    <scope>NUCLEOTIDE SEQUENCE</scope>
    <source>
        <strain evidence="7">H3</strain>
        <tissue evidence="7">Leaf</tissue>
    </source>
</reference>
<evidence type="ECO:0000256" key="1">
    <source>
        <dbReference type="ARBA" id="ARBA00004123"/>
    </source>
</evidence>
<evidence type="ECO:0000313" key="7">
    <source>
        <dbReference type="EMBL" id="KAI5062936.1"/>
    </source>
</evidence>
<keyword evidence="8" id="KW-1185">Reference proteome</keyword>
<keyword evidence="5" id="KW-0539">Nucleus</keyword>
<evidence type="ECO:0000256" key="3">
    <source>
        <dbReference type="ARBA" id="ARBA00023125"/>
    </source>
</evidence>
<gene>
    <name evidence="7" type="ORF">GOP47_0021483</name>
</gene>
<dbReference type="EMBL" id="JABFUD020000021">
    <property type="protein sequence ID" value="KAI5062936.1"/>
    <property type="molecule type" value="Genomic_DNA"/>
</dbReference>
<proteinExistence type="predicted"/>
<organism evidence="7 8">
    <name type="scientific">Adiantum capillus-veneris</name>
    <name type="common">Maidenhair fern</name>
    <dbReference type="NCBI Taxonomy" id="13818"/>
    <lineage>
        <taxon>Eukaryota</taxon>
        <taxon>Viridiplantae</taxon>
        <taxon>Streptophyta</taxon>
        <taxon>Embryophyta</taxon>
        <taxon>Tracheophyta</taxon>
        <taxon>Polypodiopsida</taxon>
        <taxon>Polypodiidae</taxon>
        <taxon>Polypodiales</taxon>
        <taxon>Pteridineae</taxon>
        <taxon>Pteridaceae</taxon>
        <taxon>Vittarioideae</taxon>
        <taxon>Adiantum</taxon>
    </lineage>
</organism>
<dbReference type="InterPro" id="IPR036576">
    <property type="entry name" value="WRKY_dom_sf"/>
</dbReference>
<dbReference type="Gene3D" id="2.20.25.80">
    <property type="entry name" value="WRKY domain"/>
    <property type="match status" value="1"/>
</dbReference>